<sequence length="73" mass="8330">MLPHLRHSTSPHRHAVAGAFPQLAIRQFADFSVCQFNQASMSLPPSPLTSFLVRRGHLRLRRYQLPPPSKEKN</sequence>
<proteinExistence type="predicted"/>
<evidence type="ECO:0000313" key="2">
    <source>
        <dbReference type="Proteomes" id="UP001497516"/>
    </source>
</evidence>
<dbReference type="AlphaFoldDB" id="A0AAV2DX11"/>
<protein>
    <submittedName>
        <fullName evidence="1">Uncharacterized protein</fullName>
    </submittedName>
</protein>
<gene>
    <name evidence="1" type="ORF">LTRI10_LOCUS19790</name>
</gene>
<name>A0AAV2DX11_9ROSI</name>
<keyword evidence="2" id="KW-1185">Reference proteome</keyword>
<organism evidence="1 2">
    <name type="scientific">Linum trigynum</name>
    <dbReference type="NCBI Taxonomy" id="586398"/>
    <lineage>
        <taxon>Eukaryota</taxon>
        <taxon>Viridiplantae</taxon>
        <taxon>Streptophyta</taxon>
        <taxon>Embryophyta</taxon>
        <taxon>Tracheophyta</taxon>
        <taxon>Spermatophyta</taxon>
        <taxon>Magnoliopsida</taxon>
        <taxon>eudicotyledons</taxon>
        <taxon>Gunneridae</taxon>
        <taxon>Pentapetalae</taxon>
        <taxon>rosids</taxon>
        <taxon>fabids</taxon>
        <taxon>Malpighiales</taxon>
        <taxon>Linaceae</taxon>
        <taxon>Linum</taxon>
    </lineage>
</organism>
<dbReference type="Proteomes" id="UP001497516">
    <property type="component" value="Chromosome 3"/>
</dbReference>
<accession>A0AAV2DX11</accession>
<reference evidence="1 2" key="1">
    <citation type="submission" date="2024-04" db="EMBL/GenBank/DDBJ databases">
        <authorList>
            <person name="Fracassetti M."/>
        </authorList>
    </citation>
    <scope>NUCLEOTIDE SEQUENCE [LARGE SCALE GENOMIC DNA]</scope>
</reference>
<dbReference type="EMBL" id="OZ034816">
    <property type="protein sequence ID" value="CAL1378191.1"/>
    <property type="molecule type" value="Genomic_DNA"/>
</dbReference>
<evidence type="ECO:0000313" key="1">
    <source>
        <dbReference type="EMBL" id="CAL1378191.1"/>
    </source>
</evidence>